<name>A0A9D4K8F6_DREPO</name>
<sequence length="68" mass="7518">MKKTFPLLARCAAFMASIEGTSRRPKPQNGFPSTLSVPRTVVLGHIHYLQMATPSKSWPVSLPEVRPV</sequence>
<dbReference type="Proteomes" id="UP000828390">
    <property type="component" value="Unassembled WGS sequence"/>
</dbReference>
<dbReference type="AlphaFoldDB" id="A0A9D4K8F6"/>
<organism evidence="1 2">
    <name type="scientific">Dreissena polymorpha</name>
    <name type="common">Zebra mussel</name>
    <name type="synonym">Mytilus polymorpha</name>
    <dbReference type="NCBI Taxonomy" id="45954"/>
    <lineage>
        <taxon>Eukaryota</taxon>
        <taxon>Metazoa</taxon>
        <taxon>Spiralia</taxon>
        <taxon>Lophotrochozoa</taxon>
        <taxon>Mollusca</taxon>
        <taxon>Bivalvia</taxon>
        <taxon>Autobranchia</taxon>
        <taxon>Heteroconchia</taxon>
        <taxon>Euheterodonta</taxon>
        <taxon>Imparidentia</taxon>
        <taxon>Neoheterodontei</taxon>
        <taxon>Myida</taxon>
        <taxon>Dreissenoidea</taxon>
        <taxon>Dreissenidae</taxon>
        <taxon>Dreissena</taxon>
    </lineage>
</organism>
<dbReference type="EMBL" id="JAIWYP010000004">
    <property type="protein sequence ID" value="KAH3835028.1"/>
    <property type="molecule type" value="Genomic_DNA"/>
</dbReference>
<proteinExistence type="predicted"/>
<comment type="caution">
    <text evidence="1">The sequence shown here is derived from an EMBL/GenBank/DDBJ whole genome shotgun (WGS) entry which is preliminary data.</text>
</comment>
<evidence type="ECO:0000313" key="2">
    <source>
        <dbReference type="Proteomes" id="UP000828390"/>
    </source>
</evidence>
<gene>
    <name evidence="1" type="ORF">DPMN_108366</name>
</gene>
<keyword evidence="2" id="KW-1185">Reference proteome</keyword>
<reference evidence="1" key="1">
    <citation type="journal article" date="2019" name="bioRxiv">
        <title>The Genome of the Zebra Mussel, Dreissena polymorpha: A Resource for Invasive Species Research.</title>
        <authorList>
            <person name="McCartney M.A."/>
            <person name="Auch B."/>
            <person name="Kono T."/>
            <person name="Mallez S."/>
            <person name="Zhang Y."/>
            <person name="Obille A."/>
            <person name="Becker A."/>
            <person name="Abrahante J.E."/>
            <person name="Garbe J."/>
            <person name="Badalamenti J.P."/>
            <person name="Herman A."/>
            <person name="Mangelson H."/>
            <person name="Liachko I."/>
            <person name="Sullivan S."/>
            <person name="Sone E.D."/>
            <person name="Koren S."/>
            <person name="Silverstein K.A.T."/>
            <person name="Beckman K.B."/>
            <person name="Gohl D.M."/>
        </authorList>
    </citation>
    <scope>NUCLEOTIDE SEQUENCE</scope>
    <source>
        <strain evidence="1">Duluth1</strain>
        <tissue evidence="1">Whole animal</tissue>
    </source>
</reference>
<accession>A0A9D4K8F6</accession>
<evidence type="ECO:0000313" key="1">
    <source>
        <dbReference type="EMBL" id="KAH3835028.1"/>
    </source>
</evidence>
<protein>
    <submittedName>
        <fullName evidence="1">Uncharacterized protein</fullName>
    </submittedName>
</protein>
<reference evidence="1" key="2">
    <citation type="submission" date="2020-11" db="EMBL/GenBank/DDBJ databases">
        <authorList>
            <person name="McCartney M.A."/>
            <person name="Auch B."/>
            <person name="Kono T."/>
            <person name="Mallez S."/>
            <person name="Becker A."/>
            <person name="Gohl D.M."/>
            <person name="Silverstein K.A.T."/>
            <person name="Koren S."/>
            <person name="Bechman K.B."/>
            <person name="Herman A."/>
            <person name="Abrahante J.E."/>
            <person name="Garbe J."/>
        </authorList>
    </citation>
    <scope>NUCLEOTIDE SEQUENCE</scope>
    <source>
        <strain evidence="1">Duluth1</strain>
        <tissue evidence="1">Whole animal</tissue>
    </source>
</reference>